<gene>
    <name evidence="2" type="ORF">LIER_36193</name>
</gene>
<name>A0AAV3P422_LITER</name>
<evidence type="ECO:0008006" key="4">
    <source>
        <dbReference type="Google" id="ProtNLM"/>
    </source>
</evidence>
<dbReference type="Proteomes" id="UP001454036">
    <property type="component" value="Unassembled WGS sequence"/>
</dbReference>
<sequence length="130" mass="14763">MDDMGPILNDIGPLPKSRFEHSDQLMSAEEDESESKVCSSVRQRKRNAGIESNSEVHLKHSVLVPNMVFGSAQDFRKLIREYVVGKSTELSIKTLVGNHTCCTSMKIPMVSVKWLARKYVNKVRRNPKFL</sequence>
<feature type="region of interest" description="Disordered" evidence="1">
    <location>
        <begin position="1"/>
        <end position="38"/>
    </location>
</feature>
<dbReference type="EMBL" id="BAABME010016398">
    <property type="protein sequence ID" value="GAA0145796.1"/>
    <property type="molecule type" value="Genomic_DNA"/>
</dbReference>
<evidence type="ECO:0000256" key="1">
    <source>
        <dbReference type="SAM" id="MobiDB-lite"/>
    </source>
</evidence>
<proteinExistence type="predicted"/>
<reference evidence="2 3" key="1">
    <citation type="submission" date="2024-01" db="EMBL/GenBank/DDBJ databases">
        <title>The complete chloroplast genome sequence of Lithospermum erythrorhizon: insights into the phylogenetic relationship among Boraginaceae species and the maternal lineages of purple gromwells.</title>
        <authorList>
            <person name="Okada T."/>
            <person name="Watanabe K."/>
        </authorList>
    </citation>
    <scope>NUCLEOTIDE SEQUENCE [LARGE SCALE GENOMIC DNA]</scope>
</reference>
<organism evidence="2 3">
    <name type="scientific">Lithospermum erythrorhizon</name>
    <name type="common">Purple gromwell</name>
    <name type="synonym">Lithospermum officinale var. erythrorhizon</name>
    <dbReference type="NCBI Taxonomy" id="34254"/>
    <lineage>
        <taxon>Eukaryota</taxon>
        <taxon>Viridiplantae</taxon>
        <taxon>Streptophyta</taxon>
        <taxon>Embryophyta</taxon>
        <taxon>Tracheophyta</taxon>
        <taxon>Spermatophyta</taxon>
        <taxon>Magnoliopsida</taxon>
        <taxon>eudicotyledons</taxon>
        <taxon>Gunneridae</taxon>
        <taxon>Pentapetalae</taxon>
        <taxon>asterids</taxon>
        <taxon>lamiids</taxon>
        <taxon>Boraginales</taxon>
        <taxon>Boraginaceae</taxon>
        <taxon>Boraginoideae</taxon>
        <taxon>Lithospermeae</taxon>
        <taxon>Lithospermum</taxon>
    </lineage>
</organism>
<evidence type="ECO:0000313" key="2">
    <source>
        <dbReference type="EMBL" id="GAA0145796.1"/>
    </source>
</evidence>
<protein>
    <recommendedName>
        <fullName evidence="4">Transposase</fullName>
    </recommendedName>
</protein>
<evidence type="ECO:0000313" key="3">
    <source>
        <dbReference type="Proteomes" id="UP001454036"/>
    </source>
</evidence>
<accession>A0AAV3P422</accession>
<keyword evidence="3" id="KW-1185">Reference proteome</keyword>
<comment type="caution">
    <text evidence="2">The sequence shown here is derived from an EMBL/GenBank/DDBJ whole genome shotgun (WGS) entry which is preliminary data.</text>
</comment>
<dbReference type="AlphaFoldDB" id="A0AAV3P422"/>